<accession>A0A5A7SBD8</accession>
<evidence type="ECO:0000313" key="4">
    <source>
        <dbReference type="EMBL" id="KAA0021541.1"/>
    </source>
</evidence>
<comment type="caution">
    <text evidence="4">The sequence shown here is derived from an EMBL/GenBank/DDBJ whole genome shotgun (WGS) entry which is preliminary data.</text>
</comment>
<keyword evidence="1 2" id="KW-0808">Transferase</keyword>
<dbReference type="Pfam" id="PF00109">
    <property type="entry name" value="ketoacyl-synt"/>
    <property type="match status" value="1"/>
</dbReference>
<name>A0A5A7SBD8_9NOCA</name>
<dbReference type="SMART" id="SM00825">
    <property type="entry name" value="PKS_KS"/>
    <property type="match status" value="1"/>
</dbReference>
<dbReference type="GO" id="GO:0006633">
    <property type="term" value="P:fatty acid biosynthetic process"/>
    <property type="evidence" value="ECO:0007669"/>
    <property type="project" value="InterPro"/>
</dbReference>
<dbReference type="Proteomes" id="UP000322244">
    <property type="component" value="Unassembled WGS sequence"/>
</dbReference>
<dbReference type="InterPro" id="IPR014031">
    <property type="entry name" value="Ketoacyl_synth_C"/>
</dbReference>
<dbReference type="GO" id="GO:0004315">
    <property type="term" value="F:3-oxoacyl-[acyl-carrier-protein] synthase activity"/>
    <property type="evidence" value="ECO:0007669"/>
    <property type="project" value="InterPro"/>
</dbReference>
<dbReference type="InterPro" id="IPR018201">
    <property type="entry name" value="Ketoacyl_synth_AS"/>
</dbReference>
<dbReference type="PANTHER" id="PTHR43775">
    <property type="entry name" value="FATTY ACID SYNTHASE"/>
    <property type="match status" value="1"/>
</dbReference>
<protein>
    <submittedName>
        <fullName evidence="4">Polyketide synthase</fullName>
    </submittedName>
</protein>
<gene>
    <name evidence="4" type="ORF">FOY51_18505</name>
</gene>
<comment type="similarity">
    <text evidence="2">Belongs to the thiolase-like superfamily. Beta-ketoacyl-ACP synthases family.</text>
</comment>
<reference evidence="4 5" key="1">
    <citation type="submission" date="2019-07" db="EMBL/GenBank/DDBJ databases">
        <title>Rhodococcus cavernicolus sp. nov., isolated from a cave.</title>
        <authorList>
            <person name="Lee S.D."/>
        </authorList>
    </citation>
    <scope>NUCLEOTIDE SEQUENCE [LARGE SCALE GENOMIC DNA]</scope>
    <source>
        <strain evidence="4 5">C1-24</strain>
    </source>
</reference>
<dbReference type="SUPFAM" id="SSF53901">
    <property type="entry name" value="Thiolase-like"/>
    <property type="match status" value="1"/>
</dbReference>
<sequence>MTSLVDIDHIVIAGMAVEAPGGVETLSQYWSALAESKDLTGPFPRDRDWPIDQLLSLSDLEGWGRVCDSGGFLDGATEFDPAFFGISPREAVAMDPQQRVILRVAWRALENAGIDPATLDGADVGCYMGVSVTEYGPPAAAVTEHSGYRATGTALGAAAGRISNCLGLVGPSISVDTACASSLSALHLAANAVRDGECEWALAGAVCVMGSPAAFFEFSKNNALSTDGHCRPYSEDASGTLWGEGAGVVVVESELRARQLGHRIYGRVLATRINHNGKGAAIAVPSADAQEQLIRKTVRAAGIAASDVAMIEGHGTGTAVGDPLELGALQRVYGTAGAPVLGSVKSNLGHSQAASGMLGLIKLLLSGFHGQIAPTRFADNPSRSVDWEGSGLRLAETLQDWEPVDGVRYGAVSSFGVAGTNAHTIVAMPVMEEARG</sequence>
<proteinExistence type="inferred from homology"/>
<organism evidence="4 5">
    <name type="scientific">Antrihabitans cavernicola</name>
    <dbReference type="NCBI Taxonomy" id="2495913"/>
    <lineage>
        <taxon>Bacteria</taxon>
        <taxon>Bacillati</taxon>
        <taxon>Actinomycetota</taxon>
        <taxon>Actinomycetes</taxon>
        <taxon>Mycobacteriales</taxon>
        <taxon>Nocardiaceae</taxon>
        <taxon>Antrihabitans</taxon>
    </lineage>
</organism>
<dbReference type="CDD" id="cd00833">
    <property type="entry name" value="PKS"/>
    <property type="match status" value="1"/>
</dbReference>
<dbReference type="InterPro" id="IPR020841">
    <property type="entry name" value="PKS_Beta-ketoAc_synthase_dom"/>
</dbReference>
<evidence type="ECO:0000256" key="2">
    <source>
        <dbReference type="RuleBase" id="RU003694"/>
    </source>
</evidence>
<dbReference type="PROSITE" id="PS52004">
    <property type="entry name" value="KS3_2"/>
    <property type="match status" value="1"/>
</dbReference>
<dbReference type="InterPro" id="IPR050091">
    <property type="entry name" value="PKS_NRPS_Biosynth_Enz"/>
</dbReference>
<dbReference type="Pfam" id="PF02801">
    <property type="entry name" value="Ketoacyl-synt_C"/>
    <property type="match status" value="1"/>
</dbReference>
<dbReference type="PANTHER" id="PTHR43775:SF51">
    <property type="entry name" value="INACTIVE PHENOLPHTHIOCEROL SYNTHESIS POLYKETIDE SYNTHASE TYPE I PKS1-RELATED"/>
    <property type="match status" value="1"/>
</dbReference>
<keyword evidence="5" id="KW-1185">Reference proteome</keyword>
<dbReference type="InterPro" id="IPR016039">
    <property type="entry name" value="Thiolase-like"/>
</dbReference>
<dbReference type="PROSITE" id="PS00606">
    <property type="entry name" value="KS3_1"/>
    <property type="match status" value="1"/>
</dbReference>
<dbReference type="GO" id="GO:0004312">
    <property type="term" value="F:fatty acid synthase activity"/>
    <property type="evidence" value="ECO:0007669"/>
    <property type="project" value="TreeGrafter"/>
</dbReference>
<feature type="domain" description="Ketosynthase family 3 (KS3)" evidence="3">
    <location>
        <begin position="7"/>
        <end position="428"/>
    </location>
</feature>
<dbReference type="AlphaFoldDB" id="A0A5A7SBD8"/>
<dbReference type="Gene3D" id="3.40.47.10">
    <property type="match status" value="1"/>
</dbReference>
<evidence type="ECO:0000313" key="5">
    <source>
        <dbReference type="Proteomes" id="UP000322244"/>
    </source>
</evidence>
<dbReference type="InterPro" id="IPR014030">
    <property type="entry name" value="Ketoacyl_synth_N"/>
</dbReference>
<evidence type="ECO:0000259" key="3">
    <source>
        <dbReference type="PROSITE" id="PS52004"/>
    </source>
</evidence>
<evidence type="ECO:0000256" key="1">
    <source>
        <dbReference type="ARBA" id="ARBA00022679"/>
    </source>
</evidence>
<dbReference type="EMBL" id="VLNY01000009">
    <property type="protein sequence ID" value="KAA0021541.1"/>
    <property type="molecule type" value="Genomic_DNA"/>
</dbReference>
<dbReference type="OrthoDB" id="9778690at2"/>
<dbReference type="RefSeq" id="WP_149431745.1">
    <property type="nucleotide sequence ID" value="NZ_VLNY01000009.1"/>
</dbReference>